<dbReference type="Gene3D" id="3.60.10.10">
    <property type="entry name" value="Endonuclease/exonuclease/phosphatase"/>
    <property type="match status" value="1"/>
</dbReference>
<dbReference type="InterPro" id="IPR010285">
    <property type="entry name" value="DNA_helicase_pif1-like_DEAD"/>
</dbReference>
<dbReference type="Pfam" id="PF14529">
    <property type="entry name" value="Exo_endo_phos_2"/>
    <property type="match status" value="1"/>
</dbReference>
<dbReference type="GO" id="GO:0005524">
    <property type="term" value="F:ATP binding"/>
    <property type="evidence" value="ECO:0007669"/>
    <property type="project" value="UniProtKB-KW"/>
</dbReference>
<organism evidence="4 5">
    <name type="scientific">Frankliniella fusca</name>
    <dbReference type="NCBI Taxonomy" id="407009"/>
    <lineage>
        <taxon>Eukaryota</taxon>
        <taxon>Metazoa</taxon>
        <taxon>Ecdysozoa</taxon>
        <taxon>Arthropoda</taxon>
        <taxon>Hexapoda</taxon>
        <taxon>Insecta</taxon>
        <taxon>Pterygota</taxon>
        <taxon>Neoptera</taxon>
        <taxon>Paraneoptera</taxon>
        <taxon>Thysanoptera</taxon>
        <taxon>Terebrantia</taxon>
        <taxon>Thripoidea</taxon>
        <taxon>Thripidae</taxon>
        <taxon>Frankliniella</taxon>
    </lineage>
</organism>
<reference evidence="4" key="2">
    <citation type="journal article" date="2023" name="BMC Genomics">
        <title>Pest status, molecular evolution, and epigenetic factors derived from the genome assembly of Frankliniella fusca, a thysanopteran phytovirus vector.</title>
        <authorList>
            <person name="Catto M.A."/>
            <person name="Labadie P.E."/>
            <person name="Jacobson A.L."/>
            <person name="Kennedy G.G."/>
            <person name="Srinivasan R."/>
            <person name="Hunt B.G."/>
        </authorList>
    </citation>
    <scope>NUCLEOTIDE SEQUENCE</scope>
    <source>
        <strain evidence="4">PL_HMW_Pooled</strain>
    </source>
</reference>
<feature type="domain" description="DNA helicase Pif1-like DEAD-box helicase" evidence="2">
    <location>
        <begin position="43"/>
        <end position="266"/>
    </location>
</feature>
<name>A0AAE1H0W6_9NEOP</name>
<keyword evidence="1" id="KW-0233">DNA recombination</keyword>
<dbReference type="InterPro" id="IPR027417">
    <property type="entry name" value="P-loop_NTPase"/>
</dbReference>
<dbReference type="GO" id="GO:0000723">
    <property type="term" value="P:telomere maintenance"/>
    <property type="evidence" value="ECO:0007669"/>
    <property type="project" value="InterPro"/>
</dbReference>
<accession>A0AAE1H0W6</accession>
<feature type="domain" description="Endonuclease/exonuclease/phosphatase" evidence="3">
    <location>
        <begin position="622"/>
        <end position="726"/>
    </location>
</feature>
<evidence type="ECO:0000259" key="3">
    <source>
        <dbReference type="Pfam" id="PF14529"/>
    </source>
</evidence>
<evidence type="ECO:0000256" key="1">
    <source>
        <dbReference type="RuleBase" id="RU363044"/>
    </source>
</evidence>
<comment type="catalytic activity">
    <reaction evidence="1">
        <text>ATP + H2O = ADP + phosphate + H(+)</text>
        <dbReference type="Rhea" id="RHEA:13065"/>
        <dbReference type="ChEBI" id="CHEBI:15377"/>
        <dbReference type="ChEBI" id="CHEBI:15378"/>
        <dbReference type="ChEBI" id="CHEBI:30616"/>
        <dbReference type="ChEBI" id="CHEBI:43474"/>
        <dbReference type="ChEBI" id="CHEBI:456216"/>
        <dbReference type="EC" id="5.6.2.3"/>
    </reaction>
</comment>
<keyword evidence="1" id="KW-0067">ATP-binding</keyword>
<evidence type="ECO:0000313" key="5">
    <source>
        <dbReference type="Proteomes" id="UP001219518"/>
    </source>
</evidence>
<comment type="cofactor">
    <cofactor evidence="1">
        <name>Mg(2+)</name>
        <dbReference type="ChEBI" id="CHEBI:18420"/>
    </cofactor>
</comment>
<dbReference type="InterPro" id="IPR005135">
    <property type="entry name" value="Endo/exonuclease/phosphatase"/>
</dbReference>
<keyword evidence="1 4" id="KW-0347">Helicase</keyword>
<dbReference type="SUPFAM" id="SSF52540">
    <property type="entry name" value="P-loop containing nucleoside triphosphate hydrolases"/>
    <property type="match status" value="2"/>
</dbReference>
<proteinExistence type="inferred from homology"/>
<protein>
    <recommendedName>
        <fullName evidence="1">ATP-dependent DNA helicase</fullName>
        <ecNumber evidence="1">5.6.2.3</ecNumber>
    </recommendedName>
</protein>
<reference evidence="4" key="1">
    <citation type="submission" date="2021-07" db="EMBL/GenBank/DDBJ databases">
        <authorList>
            <person name="Catto M.A."/>
            <person name="Jacobson A."/>
            <person name="Kennedy G."/>
            <person name="Labadie P."/>
            <person name="Hunt B.G."/>
            <person name="Srinivasan R."/>
        </authorList>
    </citation>
    <scope>NUCLEOTIDE SEQUENCE</scope>
    <source>
        <strain evidence="4">PL_HMW_Pooled</strain>
        <tissue evidence="4">Head</tissue>
    </source>
</reference>
<dbReference type="InterPro" id="IPR036691">
    <property type="entry name" value="Endo/exonu/phosph_ase_sf"/>
</dbReference>
<dbReference type="GO" id="GO:0016787">
    <property type="term" value="F:hydrolase activity"/>
    <property type="evidence" value="ECO:0007669"/>
    <property type="project" value="UniProtKB-KW"/>
</dbReference>
<dbReference type="Proteomes" id="UP001219518">
    <property type="component" value="Unassembled WGS sequence"/>
</dbReference>
<dbReference type="EC" id="5.6.2.3" evidence="1"/>
<dbReference type="GO" id="GO:0006310">
    <property type="term" value="P:DNA recombination"/>
    <property type="evidence" value="ECO:0007669"/>
    <property type="project" value="UniProtKB-KW"/>
</dbReference>
<dbReference type="Gene3D" id="3.40.50.300">
    <property type="entry name" value="P-loop containing nucleotide triphosphate hydrolases"/>
    <property type="match status" value="1"/>
</dbReference>
<dbReference type="EMBL" id="JAHWGI010000301">
    <property type="protein sequence ID" value="KAK3912722.1"/>
    <property type="molecule type" value="Genomic_DNA"/>
</dbReference>
<dbReference type="PANTHER" id="PTHR47642">
    <property type="entry name" value="ATP-DEPENDENT DNA HELICASE"/>
    <property type="match status" value="1"/>
</dbReference>
<dbReference type="PANTHER" id="PTHR47642:SF5">
    <property type="entry name" value="ATP-DEPENDENT DNA HELICASE"/>
    <property type="match status" value="1"/>
</dbReference>
<dbReference type="AlphaFoldDB" id="A0AAE1H0W6"/>
<keyword evidence="1" id="KW-0547">Nucleotide-binding</keyword>
<gene>
    <name evidence="4" type="ORF">KUF71_000749</name>
</gene>
<sequence length="731" mass="83303">MNLQYHKCTRTCKKKCKRFNYPLNFPLPNLIPETEFLALINSLNEKQRKYLLNLANLVKTNPSEQFFHFISGGAGVGKSTLINAIKQVLERFWMHQPNSKPEDSRILPVAPTGKAATGINGTTIDSAFGLGFNVKDKLRIGRVLNSDNRNTLACILSKLKLIILDEISMCNFYKFQAMNSVLQEIFENYKPFGGISVITVGDLNQLPPPVGVYVFKTPSGDFSRLLGLWQYFKLYELTEIMRRTGDIAFANALNNLSLGKTTEKQDNMFISRQLNILGEELTDIYHNAITLYYKNVDVDHFNNIFIAESPNETIISQALDSCSGPGSKNAKHYMLTTAKTLQHKKTQNLQYQLKLCTETKYIVCQNIAVPDGISNGSPCVLKAVIMGTLLQRGENTGQKIPIRAYVQFPNPATGQKRRDRLRDIIRKDGIKDHTWTPIERISRSFTISASSQIQLLYTAISRVTSLQGLYIAGTYTRPNEATLENDPSLKEMCRMRLDSPLQLMLTFPEDVKSSTNTMIIFQNVRSLHLHFTNVSNDRSFLSCDVIMLAETWSLPEDKYDINNYTIIFRTDCKLVKRKAFGTIIYVNNNILPYCRIIFQNETGNTEKHHSTVVAIQLHHSCIMMVYKSPKAPWSLLQQQMEHALQVCYSEKISEISIMGDFKIKYQQSEPSYNLLYRFMQTKSLFMLLDPTKISTDHNSLIDLSLSTNNSLRSDIFESVISDHKPIWLELV</sequence>
<dbReference type="GO" id="GO:0006281">
    <property type="term" value="P:DNA repair"/>
    <property type="evidence" value="ECO:0007669"/>
    <property type="project" value="UniProtKB-KW"/>
</dbReference>
<keyword evidence="1" id="KW-0234">DNA repair</keyword>
<comment type="caution">
    <text evidence="4">The sequence shown here is derived from an EMBL/GenBank/DDBJ whole genome shotgun (WGS) entry which is preliminary data.</text>
</comment>
<evidence type="ECO:0000313" key="4">
    <source>
        <dbReference type="EMBL" id="KAK3912722.1"/>
    </source>
</evidence>
<dbReference type="InterPro" id="IPR051055">
    <property type="entry name" value="PIF1_helicase"/>
</dbReference>
<keyword evidence="1" id="KW-0227">DNA damage</keyword>
<evidence type="ECO:0000259" key="2">
    <source>
        <dbReference type="Pfam" id="PF05970"/>
    </source>
</evidence>
<dbReference type="GO" id="GO:0043139">
    <property type="term" value="F:5'-3' DNA helicase activity"/>
    <property type="evidence" value="ECO:0007669"/>
    <property type="project" value="UniProtKB-EC"/>
</dbReference>
<dbReference type="Pfam" id="PF05970">
    <property type="entry name" value="PIF1"/>
    <property type="match status" value="1"/>
</dbReference>
<dbReference type="SUPFAM" id="SSF56219">
    <property type="entry name" value="DNase I-like"/>
    <property type="match status" value="1"/>
</dbReference>
<comment type="similarity">
    <text evidence="1">Belongs to the helicase family.</text>
</comment>
<keyword evidence="5" id="KW-1185">Reference proteome</keyword>
<keyword evidence="1" id="KW-0378">Hydrolase</keyword>